<feature type="compositionally biased region" description="Basic and acidic residues" evidence="1">
    <location>
        <begin position="18"/>
        <end position="34"/>
    </location>
</feature>
<protein>
    <submittedName>
        <fullName evidence="2">Uncharacterized protein</fullName>
    </submittedName>
</protein>
<dbReference type="AlphaFoldDB" id="I3D3K9"/>
<sequence length="44" mass="5254">MKKDTKSKKDGRKQKGQKAGELRQRVKKYKSEQQKKKKGKKSKY</sequence>
<dbReference type="Proteomes" id="UP000003423">
    <property type="component" value="Unassembled WGS sequence"/>
</dbReference>
<proteinExistence type="predicted"/>
<dbReference type="RefSeq" id="WP_008298498.1">
    <property type="nucleotide sequence ID" value="NZ_AEXL02000073.1"/>
</dbReference>
<gene>
    <name evidence="2" type="ORF">BD31_I1818</name>
</gene>
<name>I3D3K9_9ARCH</name>
<feature type="compositionally biased region" description="Basic residues" evidence="1">
    <location>
        <begin position="35"/>
        <end position="44"/>
    </location>
</feature>
<dbReference type="PATRIC" id="fig|859350.6.peg.679"/>
<feature type="region of interest" description="Disordered" evidence="1">
    <location>
        <begin position="1"/>
        <end position="44"/>
    </location>
</feature>
<dbReference type="EMBL" id="AEXL02000073">
    <property type="protein sequence ID" value="EIJ66302.1"/>
    <property type="molecule type" value="Genomic_DNA"/>
</dbReference>
<accession>I3D3K9</accession>
<reference evidence="2 3" key="1">
    <citation type="journal article" date="2012" name="J. Bacteriol.">
        <title>Genome sequence of "Candidatus Nitrosopumilus salaria" BD31, an ammonia-oxidizing archaeon from the San Francisco Bay estuary.</title>
        <authorList>
            <person name="Mosier A.C."/>
            <person name="Allen E.E."/>
            <person name="Kim M."/>
            <person name="Ferriera S."/>
            <person name="Francis C.A."/>
        </authorList>
    </citation>
    <scope>NUCLEOTIDE SEQUENCE [LARGE SCALE GENOMIC DNA]</scope>
    <source>
        <strain evidence="2 3">BD31</strain>
    </source>
</reference>
<evidence type="ECO:0000256" key="1">
    <source>
        <dbReference type="SAM" id="MobiDB-lite"/>
    </source>
</evidence>
<keyword evidence="3" id="KW-1185">Reference proteome</keyword>
<organism evidence="2 3">
    <name type="scientific">Candidatus Nitrosopumilus salarius BD31</name>
    <dbReference type="NCBI Taxonomy" id="859350"/>
    <lineage>
        <taxon>Archaea</taxon>
        <taxon>Nitrososphaerota</taxon>
        <taxon>Nitrososphaeria</taxon>
        <taxon>Nitrosopumilales</taxon>
        <taxon>Nitrosopumilaceae</taxon>
        <taxon>Nitrosopumilus</taxon>
    </lineage>
</organism>
<evidence type="ECO:0000313" key="3">
    <source>
        <dbReference type="Proteomes" id="UP000003423"/>
    </source>
</evidence>
<evidence type="ECO:0000313" key="2">
    <source>
        <dbReference type="EMBL" id="EIJ66302.1"/>
    </source>
</evidence>
<comment type="caution">
    <text evidence="2">The sequence shown here is derived from an EMBL/GenBank/DDBJ whole genome shotgun (WGS) entry which is preliminary data.</text>
</comment>